<keyword evidence="3" id="KW-0539">Nucleus</keyword>
<comment type="caution">
    <text evidence="6">The sequence shown here is derived from an EMBL/GenBank/DDBJ whole genome shotgun (WGS) entry which is preliminary data.</text>
</comment>
<dbReference type="PROSITE" id="PS00463">
    <property type="entry name" value="ZN2_CY6_FUNGAL_1"/>
    <property type="match status" value="1"/>
</dbReference>
<dbReference type="CDD" id="cd12148">
    <property type="entry name" value="fungal_TF_MHR"/>
    <property type="match status" value="1"/>
</dbReference>
<dbReference type="GO" id="GO:0000981">
    <property type="term" value="F:DNA-binding transcription factor activity, RNA polymerase II-specific"/>
    <property type="evidence" value="ECO:0007669"/>
    <property type="project" value="InterPro"/>
</dbReference>
<evidence type="ECO:0000256" key="1">
    <source>
        <dbReference type="ARBA" id="ARBA00004123"/>
    </source>
</evidence>
<evidence type="ECO:0000256" key="2">
    <source>
        <dbReference type="ARBA" id="ARBA00022723"/>
    </source>
</evidence>
<dbReference type="InterPro" id="IPR001138">
    <property type="entry name" value="Zn2Cys6_DnaBD"/>
</dbReference>
<dbReference type="KEGG" id="ptrr:90955961"/>
<keyword evidence="2" id="KW-0479">Metal-binding</keyword>
<reference evidence="6 7" key="1">
    <citation type="journal article" date="2018" name="BMC Genomics">
        <title>Comparative genomics of the wheat fungal pathogen Pyrenophora tritici-repentis reveals chromosomal variations and genome plasticity.</title>
        <authorList>
            <person name="Moolhuijzen P."/>
            <person name="See P.T."/>
            <person name="Hane J.K."/>
            <person name="Shi G."/>
            <person name="Liu Z."/>
            <person name="Oliver R.P."/>
            <person name="Moffat C.S."/>
        </authorList>
    </citation>
    <scope>NUCLEOTIDE SEQUENCE [LARGE SCALE GENOMIC DNA]</scope>
    <source>
        <strain evidence="6">M4</strain>
    </source>
</reference>
<dbReference type="GO" id="GO:0003677">
    <property type="term" value="F:DNA binding"/>
    <property type="evidence" value="ECO:0007669"/>
    <property type="project" value="InterPro"/>
</dbReference>
<dbReference type="GO" id="GO:0006351">
    <property type="term" value="P:DNA-templated transcription"/>
    <property type="evidence" value="ECO:0007669"/>
    <property type="project" value="InterPro"/>
</dbReference>
<feature type="domain" description="Zn(2)-C6 fungal-type" evidence="5">
    <location>
        <begin position="35"/>
        <end position="66"/>
    </location>
</feature>
<dbReference type="PANTHER" id="PTHR31001:SF81">
    <property type="entry name" value="ZN(II)2CYS6 TRANSCRIPTION FACTOR"/>
    <property type="match status" value="1"/>
</dbReference>
<dbReference type="InterPro" id="IPR007219">
    <property type="entry name" value="XnlR_reg_dom"/>
</dbReference>
<dbReference type="GO" id="GO:0005634">
    <property type="term" value="C:nucleus"/>
    <property type="evidence" value="ECO:0007669"/>
    <property type="project" value="UniProtKB-SubCell"/>
</dbReference>
<dbReference type="SMART" id="SM00066">
    <property type="entry name" value="GAL4"/>
    <property type="match status" value="1"/>
</dbReference>
<sequence length="713" mass="78405">MAGVPSKQPTTKEDAAGTNISQRKQQPQQQRQLLSCTKCRERKVKCDRTKPCSACCVRGSPRDCHFIAEDGNYTPIRQSYELRKLRAENLRLKERLHSLRIPVDSEDAAHAQAVDSQFGEKPPSWHKRKQQSFQASESCDNIYFGSPGLATVINEFASTNTSISTTLAHVMPQPADMFATGNSSTYPFATIFSASLEDCIPQLLGCLPAKDDMLRYLSAFEKQVCTQIPVEITKTEVERFLSRAKENSQQCPAMLGLLLAVIALGAQHSVWGRNSESWDADVMRAETRAGNVYIAAAMQALRLASFMHKPSLLAIQVLVMIGKYLINSGKYLDAFTLFGTTIRLAHSIGLHCHPKYLDPSPSTARDITTRQRIWWYMLRVDEEFSVTLGRPLGISGIGTCCWPQELTTDPNIVRFGEYINHFTLLARQILSSDRLTNPRIDEFTDALRALSETLPETLRFDNLWANSDIDLPLGSWPLSAMAVGQQAFNSCMILLLDAIERRTITFGSSKAEEALHVFRILKDNNVHKFAGCAVDRIEKGLKELHDTVTKTNNDDHHAKFQQGNNIIFSGAAQNKAESGSGGVETVMGRTGMLLIEGAGLQAFVKEEFSPTIWGPPCLARDSKGELYTSSYHSEAIQTSELKAETILVNERAGSLSSLGLDVLTKPNELSAQCALASRASLGIGARSVSLLSLVGWGGWKLGAEGLGGGAISR</sequence>
<name>A0A834S0F3_9PLEO</name>
<evidence type="ECO:0000313" key="7">
    <source>
        <dbReference type="Proteomes" id="UP000245464"/>
    </source>
</evidence>
<dbReference type="Pfam" id="PF04082">
    <property type="entry name" value="Fungal_trans"/>
    <property type="match status" value="1"/>
</dbReference>
<dbReference type="Proteomes" id="UP000245464">
    <property type="component" value="Chromosome 3"/>
</dbReference>
<proteinExistence type="predicted"/>
<evidence type="ECO:0000256" key="3">
    <source>
        <dbReference type="ARBA" id="ARBA00023242"/>
    </source>
</evidence>
<dbReference type="RefSeq" id="XP_065963363.1">
    <property type="nucleotide sequence ID" value="XM_066106425.1"/>
</dbReference>
<dbReference type="SMART" id="SM00906">
    <property type="entry name" value="Fungal_trans"/>
    <property type="match status" value="1"/>
</dbReference>
<dbReference type="SUPFAM" id="SSF57701">
    <property type="entry name" value="Zn2/Cys6 DNA-binding domain"/>
    <property type="match status" value="1"/>
</dbReference>
<organism evidence="6 7">
    <name type="scientific">Pyrenophora tritici-repentis</name>
    <dbReference type="NCBI Taxonomy" id="45151"/>
    <lineage>
        <taxon>Eukaryota</taxon>
        <taxon>Fungi</taxon>
        <taxon>Dikarya</taxon>
        <taxon>Ascomycota</taxon>
        <taxon>Pezizomycotina</taxon>
        <taxon>Dothideomycetes</taxon>
        <taxon>Pleosporomycetidae</taxon>
        <taxon>Pleosporales</taxon>
        <taxon>Pleosporineae</taxon>
        <taxon>Pleosporaceae</taxon>
        <taxon>Pyrenophora</taxon>
    </lineage>
</organism>
<dbReference type="PANTHER" id="PTHR31001">
    <property type="entry name" value="UNCHARACTERIZED TRANSCRIPTIONAL REGULATORY PROTEIN"/>
    <property type="match status" value="1"/>
</dbReference>
<gene>
    <name evidence="6" type="ORF">PtrM4_080250</name>
</gene>
<dbReference type="EMBL" id="NQIK02000003">
    <property type="protein sequence ID" value="KAF7573120.1"/>
    <property type="molecule type" value="Genomic_DNA"/>
</dbReference>
<dbReference type="CDD" id="cd00067">
    <property type="entry name" value="GAL4"/>
    <property type="match status" value="1"/>
</dbReference>
<dbReference type="InterPro" id="IPR036864">
    <property type="entry name" value="Zn2-C6_fun-type_DNA-bd_sf"/>
</dbReference>
<dbReference type="InterPro" id="IPR050613">
    <property type="entry name" value="Sec_Metabolite_Reg"/>
</dbReference>
<evidence type="ECO:0000313" key="6">
    <source>
        <dbReference type="EMBL" id="KAF7573120.1"/>
    </source>
</evidence>
<dbReference type="PROSITE" id="PS50048">
    <property type="entry name" value="ZN2_CY6_FUNGAL_2"/>
    <property type="match status" value="1"/>
</dbReference>
<feature type="region of interest" description="Disordered" evidence="4">
    <location>
        <begin position="1"/>
        <end position="28"/>
    </location>
</feature>
<dbReference type="Gene3D" id="4.10.240.10">
    <property type="entry name" value="Zn(2)-C6 fungal-type DNA-binding domain"/>
    <property type="match status" value="1"/>
</dbReference>
<dbReference type="GO" id="GO:0008270">
    <property type="term" value="F:zinc ion binding"/>
    <property type="evidence" value="ECO:0007669"/>
    <property type="project" value="InterPro"/>
</dbReference>
<dbReference type="Pfam" id="PF00172">
    <property type="entry name" value="Zn_clus"/>
    <property type="match status" value="1"/>
</dbReference>
<protein>
    <recommendedName>
        <fullName evidence="5">Zn(2)-C6 fungal-type domain-containing protein</fullName>
    </recommendedName>
</protein>
<dbReference type="AlphaFoldDB" id="A0A834S0F3"/>
<evidence type="ECO:0000256" key="4">
    <source>
        <dbReference type="SAM" id="MobiDB-lite"/>
    </source>
</evidence>
<evidence type="ECO:0000259" key="5">
    <source>
        <dbReference type="PROSITE" id="PS50048"/>
    </source>
</evidence>
<comment type="subcellular location">
    <subcellularLocation>
        <location evidence="1">Nucleus</location>
    </subcellularLocation>
</comment>
<accession>A0A834S0F3</accession>
<dbReference type="GeneID" id="90955961"/>